<evidence type="ECO:0000259" key="4">
    <source>
        <dbReference type="PROSITE" id="PS50113"/>
    </source>
</evidence>
<dbReference type="Pfam" id="PF00563">
    <property type="entry name" value="EAL"/>
    <property type="match status" value="1"/>
</dbReference>
<dbReference type="PANTHER" id="PTHR44757">
    <property type="entry name" value="DIGUANYLATE CYCLASE DGCP"/>
    <property type="match status" value="1"/>
</dbReference>
<feature type="transmembrane region" description="Helical" evidence="2">
    <location>
        <begin position="177"/>
        <end position="197"/>
    </location>
</feature>
<dbReference type="Proteomes" id="UP000054691">
    <property type="component" value="Unassembled WGS sequence"/>
</dbReference>
<evidence type="ECO:0000259" key="6">
    <source>
        <dbReference type="PROSITE" id="PS50887"/>
    </source>
</evidence>
<keyword evidence="2" id="KW-1133">Transmembrane helix</keyword>
<evidence type="ECO:0000313" key="10">
    <source>
        <dbReference type="Proteomes" id="UP000254476"/>
    </source>
</evidence>
<dbReference type="SUPFAM" id="SSF55073">
    <property type="entry name" value="Nucleotide cyclase"/>
    <property type="match status" value="1"/>
</dbReference>
<evidence type="ECO:0000259" key="3">
    <source>
        <dbReference type="PROSITE" id="PS50112"/>
    </source>
</evidence>
<sequence>MKWTSPTGLFGLALSSLGLVVIFGWYFHIPNLISVLPNYINMVFNTALCFTLSGLVLFLSRNNSNQNNRIYTIFGLLILTLSGASFAEYLFNTPWGIDELFIKVWLFDQNPYPGRMGLNTSVGFILVSLCFILFPYTDKLFIAILTQIIIFSIMLLGISAVLGYLLKLEFLYSWYQYTRMAIHTSIGMSLLSIALWLAWENNHNFSKFYHDNEDKKIILLSSFILISITGIACLAGFTIAVNPLEKQIELIILILAISIGLGILLLHWQVLPIINQLVVVKKDAIDSSMRLQAIFNHAAEGIITIDTQGTIESFNPAATKMFGYSTTEALGKNLEIIIPPDLREKHSAGMEKYLKTHNSTIVGKHSVVIPALRKNNEQFPMEIAITEMQVDNQYKFIGMMRDVSERKVYEEKILESETRFRLAFDYSPIGIALVSLEGRWLKVNKTLCDIVGYSESEMLRMDFQTITHPDDLELDIKYVKQLYDGEIPFYQMEKRYIRKDKKITWILVIGSIIRNEQGAPLYYIGQIQDINDKKKKEDELSFKANFDTLTGLVNRNQLEHSLDLTILSALRHQQQFAVFFIDLDNFKQVNDSLGHDAGDELLKVISDRFRNNIRKTDIAARLGGDEFILVLHDIKSPEIAAVFAEKILNILLKPITIKEHELLVTASIGISFYPSDGEDYHSLIKSADLALYKAKEEGRNNYQFCTKKINEEIKDKLLFKNSLKKALKNNEFYLTYLPKIDSQKKITGFETLLRWENQEYQTVSPSKIIPLAEEIGIINQIDDWIYDTAIDQGLHLRTSFNLPIKISVNVSTKQYLHSEFSNSVLKKLNQKQFPAQFLALEIHENLIMQDPNHSIKVIKHLKDNGIEIIIDNFGTGYSSLNYLNQFNADYIKIDPQFIKHIVENFEHRELVMAMIALARSLNIKIIAAGVESMEQYHLLSQLGCDELQGYYISRPLLAKEILQFIHKYSNKVNE</sequence>
<dbReference type="InterPro" id="IPR001610">
    <property type="entry name" value="PAC"/>
</dbReference>
<dbReference type="EMBL" id="LNYE01000003">
    <property type="protein sequence ID" value="KTD15672.1"/>
    <property type="molecule type" value="Genomic_DNA"/>
</dbReference>
<dbReference type="SMART" id="SM00086">
    <property type="entry name" value="PAC"/>
    <property type="match status" value="2"/>
</dbReference>
<evidence type="ECO:0000256" key="1">
    <source>
        <dbReference type="ARBA" id="ARBA00001946"/>
    </source>
</evidence>
<dbReference type="GO" id="GO:0003824">
    <property type="term" value="F:catalytic activity"/>
    <property type="evidence" value="ECO:0007669"/>
    <property type="project" value="UniProtKB-ARBA"/>
</dbReference>
<dbReference type="Pfam" id="PF13426">
    <property type="entry name" value="PAS_9"/>
    <property type="match status" value="1"/>
</dbReference>
<dbReference type="NCBIfam" id="TIGR00229">
    <property type="entry name" value="sensory_box"/>
    <property type="match status" value="2"/>
</dbReference>
<feature type="domain" description="GGDEF" evidence="6">
    <location>
        <begin position="574"/>
        <end position="707"/>
    </location>
</feature>
<dbReference type="Gene3D" id="3.20.20.450">
    <property type="entry name" value="EAL domain"/>
    <property type="match status" value="1"/>
</dbReference>
<dbReference type="SUPFAM" id="SSF55785">
    <property type="entry name" value="PYP-like sensor domain (PAS domain)"/>
    <property type="match status" value="2"/>
</dbReference>
<evidence type="ECO:0000313" key="7">
    <source>
        <dbReference type="EMBL" id="KTD15672.1"/>
    </source>
</evidence>
<feature type="transmembrane region" description="Helical" evidence="2">
    <location>
        <begin position="112"/>
        <end position="134"/>
    </location>
</feature>
<dbReference type="PROSITE" id="PS50113">
    <property type="entry name" value="PAC"/>
    <property type="match status" value="1"/>
</dbReference>
<dbReference type="STRING" id="45066.Lgra_0338"/>
<dbReference type="Gene3D" id="3.30.70.270">
    <property type="match status" value="1"/>
</dbReference>
<dbReference type="SMART" id="SM00091">
    <property type="entry name" value="PAS"/>
    <property type="match status" value="2"/>
</dbReference>
<accession>A0A378JCS4</accession>
<dbReference type="PROSITE" id="PS50112">
    <property type="entry name" value="PAS"/>
    <property type="match status" value="2"/>
</dbReference>
<keyword evidence="9" id="KW-1185">Reference proteome</keyword>
<dbReference type="Pfam" id="PF08447">
    <property type="entry name" value="PAS_3"/>
    <property type="match status" value="1"/>
</dbReference>
<feature type="domain" description="PAS" evidence="3">
    <location>
        <begin position="287"/>
        <end position="357"/>
    </location>
</feature>
<proteinExistence type="predicted"/>
<dbReference type="InterPro" id="IPR000014">
    <property type="entry name" value="PAS"/>
</dbReference>
<dbReference type="InterPro" id="IPR035919">
    <property type="entry name" value="EAL_sf"/>
</dbReference>
<dbReference type="InterPro" id="IPR013655">
    <property type="entry name" value="PAS_fold_3"/>
</dbReference>
<feature type="transmembrane region" description="Helical" evidence="2">
    <location>
        <begin position="39"/>
        <end position="58"/>
    </location>
</feature>
<keyword evidence="2" id="KW-0472">Membrane</keyword>
<reference evidence="7 9" key="1">
    <citation type="submission" date="2015-11" db="EMBL/GenBank/DDBJ databases">
        <title>Genomic analysis of 38 Legionella species identifies large and diverse effector repertoires.</title>
        <authorList>
            <person name="Burstein D."/>
            <person name="Amaro F."/>
            <person name="Zusman T."/>
            <person name="Lifshitz Z."/>
            <person name="Cohen O."/>
            <person name="Gilbert J.A."/>
            <person name="Pupko T."/>
            <person name="Shuman H.A."/>
            <person name="Segal G."/>
        </authorList>
    </citation>
    <scope>NUCLEOTIDE SEQUENCE [LARGE SCALE GENOMIC DNA]</scope>
    <source>
        <strain evidence="7 9">Lyon 8420412</strain>
    </source>
</reference>
<feature type="transmembrane region" description="Helical" evidence="2">
    <location>
        <begin position="217"/>
        <end position="241"/>
    </location>
</feature>
<keyword evidence="2" id="KW-0812">Transmembrane</keyword>
<evidence type="ECO:0000259" key="5">
    <source>
        <dbReference type="PROSITE" id="PS50883"/>
    </source>
</evidence>
<dbReference type="InterPro" id="IPR000160">
    <property type="entry name" value="GGDEF_dom"/>
</dbReference>
<evidence type="ECO:0000313" key="9">
    <source>
        <dbReference type="Proteomes" id="UP000054691"/>
    </source>
</evidence>
<dbReference type="CDD" id="cd00130">
    <property type="entry name" value="PAS"/>
    <property type="match status" value="2"/>
</dbReference>
<dbReference type="Proteomes" id="UP000254476">
    <property type="component" value="Unassembled WGS sequence"/>
</dbReference>
<dbReference type="AlphaFoldDB" id="A0A378JCS4"/>
<name>A0A378JCS4_9GAMM</name>
<dbReference type="EMBL" id="UGOB01000001">
    <property type="protein sequence ID" value="STX44781.1"/>
    <property type="molecule type" value="Genomic_DNA"/>
</dbReference>
<dbReference type="InterPro" id="IPR052155">
    <property type="entry name" value="Biofilm_reg_signaling"/>
</dbReference>
<dbReference type="CDD" id="cd01949">
    <property type="entry name" value="GGDEF"/>
    <property type="match status" value="1"/>
</dbReference>
<dbReference type="SMART" id="SM00267">
    <property type="entry name" value="GGDEF"/>
    <property type="match status" value="1"/>
</dbReference>
<dbReference type="SUPFAM" id="SSF141868">
    <property type="entry name" value="EAL domain-like"/>
    <property type="match status" value="1"/>
</dbReference>
<feature type="domain" description="PAC" evidence="4">
    <location>
        <begin position="490"/>
        <end position="542"/>
    </location>
</feature>
<evidence type="ECO:0000313" key="8">
    <source>
        <dbReference type="EMBL" id="STX44781.1"/>
    </source>
</evidence>
<evidence type="ECO:0000256" key="2">
    <source>
        <dbReference type="SAM" id="Phobius"/>
    </source>
</evidence>
<dbReference type="InterPro" id="IPR043128">
    <property type="entry name" value="Rev_trsase/Diguanyl_cyclase"/>
</dbReference>
<dbReference type="NCBIfam" id="TIGR00254">
    <property type="entry name" value="GGDEF"/>
    <property type="match status" value="1"/>
</dbReference>
<feature type="domain" description="EAL" evidence="5">
    <location>
        <begin position="716"/>
        <end position="969"/>
    </location>
</feature>
<feature type="transmembrane region" description="Helical" evidence="2">
    <location>
        <begin position="6"/>
        <end position="27"/>
    </location>
</feature>
<protein>
    <submittedName>
        <fullName evidence="8">Regulatory protein (GGDEF, EAL, PAS and PAC domains)</fullName>
    </submittedName>
</protein>
<dbReference type="InterPro" id="IPR035965">
    <property type="entry name" value="PAS-like_dom_sf"/>
</dbReference>
<reference evidence="8 10" key="2">
    <citation type="submission" date="2018-06" db="EMBL/GenBank/DDBJ databases">
        <authorList>
            <consortium name="Pathogen Informatics"/>
            <person name="Doyle S."/>
        </authorList>
    </citation>
    <scope>NUCLEOTIDE SEQUENCE [LARGE SCALE GENOMIC DNA]</scope>
    <source>
        <strain evidence="8 10">NCTC12388</strain>
    </source>
</reference>
<dbReference type="FunFam" id="3.30.70.270:FF:000001">
    <property type="entry name" value="Diguanylate cyclase domain protein"/>
    <property type="match status" value="1"/>
</dbReference>
<dbReference type="InterPro" id="IPR000700">
    <property type="entry name" value="PAS-assoc_C"/>
</dbReference>
<dbReference type="Pfam" id="PF00990">
    <property type="entry name" value="GGDEF"/>
    <property type="match status" value="1"/>
</dbReference>
<feature type="transmembrane region" description="Helical" evidence="2">
    <location>
        <begin position="140"/>
        <end position="165"/>
    </location>
</feature>
<comment type="cofactor">
    <cofactor evidence="1">
        <name>Mg(2+)</name>
        <dbReference type="ChEBI" id="CHEBI:18420"/>
    </cofactor>
</comment>
<dbReference type="InterPro" id="IPR001633">
    <property type="entry name" value="EAL_dom"/>
</dbReference>
<dbReference type="PANTHER" id="PTHR44757:SF2">
    <property type="entry name" value="BIOFILM ARCHITECTURE MAINTENANCE PROTEIN MBAA"/>
    <property type="match status" value="1"/>
</dbReference>
<dbReference type="InterPro" id="IPR029787">
    <property type="entry name" value="Nucleotide_cyclase"/>
</dbReference>
<organism evidence="8 10">
    <name type="scientific">Legionella gratiana</name>
    <dbReference type="NCBI Taxonomy" id="45066"/>
    <lineage>
        <taxon>Bacteria</taxon>
        <taxon>Pseudomonadati</taxon>
        <taxon>Pseudomonadota</taxon>
        <taxon>Gammaproteobacteria</taxon>
        <taxon>Legionellales</taxon>
        <taxon>Legionellaceae</taxon>
        <taxon>Legionella</taxon>
    </lineage>
</organism>
<dbReference type="SMART" id="SM00052">
    <property type="entry name" value="EAL"/>
    <property type="match status" value="1"/>
</dbReference>
<feature type="transmembrane region" description="Helical" evidence="2">
    <location>
        <begin position="70"/>
        <end position="91"/>
    </location>
</feature>
<dbReference type="CDD" id="cd01948">
    <property type="entry name" value="EAL"/>
    <property type="match status" value="1"/>
</dbReference>
<dbReference type="PROSITE" id="PS50887">
    <property type="entry name" value="GGDEF"/>
    <property type="match status" value="1"/>
</dbReference>
<feature type="transmembrane region" description="Helical" evidence="2">
    <location>
        <begin position="248"/>
        <end position="268"/>
    </location>
</feature>
<dbReference type="PROSITE" id="PS50883">
    <property type="entry name" value="EAL"/>
    <property type="match status" value="1"/>
</dbReference>
<gene>
    <name evidence="8" type="primary">cph2_3</name>
    <name evidence="7" type="ORF">Lgra_0338</name>
    <name evidence="8" type="ORF">NCTC12388_01715</name>
</gene>
<dbReference type="OrthoDB" id="9803824at2"/>
<dbReference type="Gene3D" id="3.30.450.20">
    <property type="entry name" value="PAS domain"/>
    <property type="match status" value="2"/>
</dbReference>
<feature type="domain" description="PAS" evidence="3">
    <location>
        <begin position="416"/>
        <end position="486"/>
    </location>
</feature>